<evidence type="ECO:0000256" key="7">
    <source>
        <dbReference type="ARBA" id="ARBA00023136"/>
    </source>
</evidence>
<comment type="caution">
    <text evidence="15">The sequence shown here is derived from an EMBL/GenBank/DDBJ whole genome shotgun (WGS) entry which is preliminary data.</text>
</comment>
<comment type="subcellular location">
    <subcellularLocation>
        <location evidence="1 10">Cell outer membrane</location>
        <topology evidence="1 10">Multi-pass membrane protein</topology>
    </subcellularLocation>
</comment>
<dbReference type="Pfam" id="PF07715">
    <property type="entry name" value="Plug"/>
    <property type="match status" value="1"/>
</dbReference>
<evidence type="ECO:0000259" key="14">
    <source>
        <dbReference type="Pfam" id="PF07715"/>
    </source>
</evidence>
<dbReference type="CDD" id="cd01347">
    <property type="entry name" value="ligand_gated_channel"/>
    <property type="match status" value="1"/>
</dbReference>
<dbReference type="GO" id="GO:0044718">
    <property type="term" value="P:siderophore transmembrane transport"/>
    <property type="evidence" value="ECO:0007669"/>
    <property type="project" value="TreeGrafter"/>
</dbReference>
<keyword evidence="6 11" id="KW-0798">TonB box</keyword>
<gene>
    <name evidence="15" type="ORF">EI77_04398</name>
</gene>
<comment type="similarity">
    <text evidence="10 11">Belongs to the TonB-dependent receptor family.</text>
</comment>
<dbReference type="InterPro" id="IPR012910">
    <property type="entry name" value="Plug_dom"/>
</dbReference>
<dbReference type="PANTHER" id="PTHR30069">
    <property type="entry name" value="TONB-DEPENDENT OUTER MEMBRANE RECEPTOR"/>
    <property type="match status" value="1"/>
</dbReference>
<dbReference type="AlphaFoldDB" id="A0A4V6Q583"/>
<evidence type="ECO:0000256" key="1">
    <source>
        <dbReference type="ARBA" id="ARBA00004571"/>
    </source>
</evidence>
<keyword evidence="5 12" id="KW-0732">Signal</keyword>
<dbReference type="SUPFAM" id="SSF56935">
    <property type="entry name" value="Porins"/>
    <property type="match status" value="1"/>
</dbReference>
<accession>A0A4V6Q583</accession>
<dbReference type="Gene3D" id="2.170.130.10">
    <property type="entry name" value="TonB-dependent receptor, plug domain"/>
    <property type="match status" value="1"/>
</dbReference>
<dbReference type="Proteomes" id="UP000295662">
    <property type="component" value="Unassembled WGS sequence"/>
</dbReference>
<dbReference type="InterPro" id="IPR037066">
    <property type="entry name" value="Plug_dom_sf"/>
</dbReference>
<dbReference type="RefSeq" id="WP_133797371.1">
    <property type="nucleotide sequence ID" value="NZ_SOCA01000014.1"/>
</dbReference>
<evidence type="ECO:0000256" key="4">
    <source>
        <dbReference type="ARBA" id="ARBA00022692"/>
    </source>
</evidence>
<keyword evidence="7 10" id="KW-0472">Membrane</keyword>
<organism evidence="15 16">
    <name type="scientific">Prosthecobacter fusiformis</name>
    <dbReference type="NCBI Taxonomy" id="48464"/>
    <lineage>
        <taxon>Bacteria</taxon>
        <taxon>Pseudomonadati</taxon>
        <taxon>Verrucomicrobiota</taxon>
        <taxon>Verrucomicrobiia</taxon>
        <taxon>Verrucomicrobiales</taxon>
        <taxon>Verrucomicrobiaceae</taxon>
        <taxon>Prosthecobacter</taxon>
    </lineage>
</organism>
<dbReference type="Pfam" id="PF00593">
    <property type="entry name" value="TonB_dep_Rec_b-barrel"/>
    <property type="match status" value="1"/>
</dbReference>
<evidence type="ECO:0000259" key="13">
    <source>
        <dbReference type="Pfam" id="PF00593"/>
    </source>
</evidence>
<evidence type="ECO:0000256" key="11">
    <source>
        <dbReference type="RuleBase" id="RU003357"/>
    </source>
</evidence>
<keyword evidence="8 15" id="KW-0675">Receptor</keyword>
<evidence type="ECO:0000256" key="2">
    <source>
        <dbReference type="ARBA" id="ARBA00022448"/>
    </source>
</evidence>
<reference evidence="15 16" key="1">
    <citation type="submission" date="2019-03" db="EMBL/GenBank/DDBJ databases">
        <title>Genomic Encyclopedia of Archaeal and Bacterial Type Strains, Phase II (KMG-II): from individual species to whole genera.</title>
        <authorList>
            <person name="Goeker M."/>
        </authorList>
    </citation>
    <scope>NUCLEOTIDE SEQUENCE [LARGE SCALE GENOMIC DNA]</scope>
    <source>
        <strain evidence="15 16">ATCC 25309</strain>
    </source>
</reference>
<evidence type="ECO:0000256" key="5">
    <source>
        <dbReference type="ARBA" id="ARBA00022729"/>
    </source>
</evidence>
<sequence>MSKVFTITKTIFRAGVLLLAKILLCAESVKAADEEGPNVKELAALDYGDLSLEQLMDIKLDSVYGASKFDQKISQAPASVTIVTANEIQMLGHRTLADVLNGVGGVYVTYDRNYSAVGMRGFNRPSDYNTRVLLLVDGHRMNDDLYSSALIGTEGMLDVDLIERVEVIRGPSSSIYGNSAFLGVINVVTRKPSQINGTEAAFAVGSFDSYKGRFTYGKSFKNGVELVLSGSVLSSDGQQGLYFEEFNTAGNNGGVADGIDGDYSQSLFGSLSYEAFTLTAGWSRREKQVPTASYGTIFNDRRQRTVDERFFANLKFEHSFTGGTEMTARVFYDHYSYLGTYPYDDVLPAYVNVDDHAAEGIGAELQFTRTFLDRHTVIVGAEYRHSLSLYQAGYSTDPTAYFFEDERETVTLGIYTQAEIKLRDDLLLNGGLRYDYFSNFGGTANPRVGLIYTPWEKSTFKLLYGQAYRAPNAYEMYLESPGYNKSNLWLEPETIHTYELVYEQILPKNLRLNVSAYHYEIDDLITQEIDPVDGLYVFNNVDNVRSNGLEVELEGRYARGLNLRASYALQRTEDEATGEELSNSPRHLAKLKLILPLYKEKLYGGLELQYTGDVTTATGKHNSGFLIANATLFSREVMKNLELSATLYNLFDTEYSHPSVAGNVQDTIPQDGRSFRLKFTYTF</sequence>
<feature type="domain" description="TonB-dependent receptor plug" evidence="14">
    <location>
        <begin position="73"/>
        <end position="184"/>
    </location>
</feature>
<dbReference type="GO" id="GO:0015344">
    <property type="term" value="F:siderophore uptake transmembrane transporter activity"/>
    <property type="evidence" value="ECO:0007669"/>
    <property type="project" value="TreeGrafter"/>
</dbReference>
<proteinExistence type="inferred from homology"/>
<evidence type="ECO:0000256" key="12">
    <source>
        <dbReference type="SAM" id="SignalP"/>
    </source>
</evidence>
<evidence type="ECO:0000256" key="6">
    <source>
        <dbReference type="ARBA" id="ARBA00023077"/>
    </source>
</evidence>
<keyword evidence="9 10" id="KW-0998">Cell outer membrane</keyword>
<dbReference type="GO" id="GO:0009279">
    <property type="term" value="C:cell outer membrane"/>
    <property type="evidence" value="ECO:0007669"/>
    <property type="project" value="UniProtKB-SubCell"/>
</dbReference>
<evidence type="ECO:0000256" key="3">
    <source>
        <dbReference type="ARBA" id="ARBA00022452"/>
    </source>
</evidence>
<keyword evidence="16" id="KW-1185">Reference proteome</keyword>
<dbReference type="EMBL" id="SOCA01000014">
    <property type="protein sequence ID" value="TDU63190.1"/>
    <property type="molecule type" value="Genomic_DNA"/>
</dbReference>
<feature type="chain" id="PRO_5020225092" evidence="12">
    <location>
        <begin position="32"/>
        <end position="683"/>
    </location>
</feature>
<dbReference type="Gene3D" id="2.40.170.20">
    <property type="entry name" value="TonB-dependent receptor, beta-barrel domain"/>
    <property type="match status" value="1"/>
</dbReference>
<name>A0A4V6Q583_9BACT</name>
<dbReference type="PANTHER" id="PTHR30069:SF29">
    <property type="entry name" value="HEMOGLOBIN AND HEMOGLOBIN-HAPTOGLOBIN-BINDING PROTEIN 1-RELATED"/>
    <property type="match status" value="1"/>
</dbReference>
<evidence type="ECO:0000256" key="8">
    <source>
        <dbReference type="ARBA" id="ARBA00023170"/>
    </source>
</evidence>
<evidence type="ECO:0000256" key="10">
    <source>
        <dbReference type="PROSITE-ProRule" id="PRU01360"/>
    </source>
</evidence>
<keyword evidence="4 10" id="KW-0812">Transmembrane</keyword>
<evidence type="ECO:0000313" key="15">
    <source>
        <dbReference type="EMBL" id="TDU63190.1"/>
    </source>
</evidence>
<dbReference type="InterPro" id="IPR000531">
    <property type="entry name" value="Beta-barrel_TonB"/>
</dbReference>
<feature type="signal peptide" evidence="12">
    <location>
        <begin position="1"/>
        <end position="31"/>
    </location>
</feature>
<protein>
    <submittedName>
        <fullName evidence="15">Iron complex outermembrane receptor protein</fullName>
    </submittedName>
</protein>
<evidence type="ECO:0000256" key="9">
    <source>
        <dbReference type="ARBA" id="ARBA00023237"/>
    </source>
</evidence>
<keyword evidence="3 10" id="KW-1134">Transmembrane beta strand</keyword>
<dbReference type="InterPro" id="IPR039426">
    <property type="entry name" value="TonB-dep_rcpt-like"/>
</dbReference>
<evidence type="ECO:0000313" key="16">
    <source>
        <dbReference type="Proteomes" id="UP000295662"/>
    </source>
</evidence>
<dbReference type="PROSITE" id="PS52016">
    <property type="entry name" value="TONB_DEPENDENT_REC_3"/>
    <property type="match status" value="1"/>
</dbReference>
<keyword evidence="2 10" id="KW-0813">Transport</keyword>
<feature type="domain" description="TonB-dependent receptor-like beta-barrel" evidence="13">
    <location>
        <begin position="263"/>
        <end position="650"/>
    </location>
</feature>
<dbReference type="InterPro" id="IPR036942">
    <property type="entry name" value="Beta-barrel_TonB_sf"/>
</dbReference>
<dbReference type="OrthoDB" id="101167at2"/>